<comment type="pathway">
    <text evidence="4">Lipid metabolism.</text>
</comment>
<gene>
    <name evidence="20" type="ORF">PH603_08675</name>
</gene>
<feature type="transmembrane region" description="Helical" evidence="19">
    <location>
        <begin position="26"/>
        <end position="47"/>
    </location>
</feature>
<name>A0AAE9XPE5_9PROT</name>
<evidence type="ECO:0000256" key="1">
    <source>
        <dbReference type="ARBA" id="ARBA00001698"/>
    </source>
</evidence>
<evidence type="ECO:0000256" key="10">
    <source>
        <dbReference type="ARBA" id="ARBA00022679"/>
    </source>
</evidence>
<keyword evidence="21" id="KW-1185">Reference proteome</keyword>
<evidence type="ECO:0000256" key="4">
    <source>
        <dbReference type="ARBA" id="ARBA00005189"/>
    </source>
</evidence>
<dbReference type="GO" id="GO:0016024">
    <property type="term" value="P:CDP-diacylglycerol biosynthetic process"/>
    <property type="evidence" value="ECO:0007669"/>
    <property type="project" value="TreeGrafter"/>
</dbReference>
<keyword evidence="8" id="KW-1003">Cell membrane</keyword>
<evidence type="ECO:0000256" key="6">
    <source>
        <dbReference type="ARBA" id="ARBA00012487"/>
    </source>
</evidence>
<organism evidence="20 21">
    <name type="scientific">Gimibacter soli</name>
    <dbReference type="NCBI Taxonomy" id="3024400"/>
    <lineage>
        <taxon>Bacteria</taxon>
        <taxon>Pseudomonadati</taxon>
        <taxon>Pseudomonadota</taxon>
        <taxon>Alphaproteobacteria</taxon>
        <taxon>Kordiimonadales</taxon>
        <taxon>Temperatibacteraceae</taxon>
        <taxon>Gimibacter</taxon>
    </lineage>
</organism>
<evidence type="ECO:0000256" key="17">
    <source>
        <dbReference type="ARBA" id="ARBA00023264"/>
    </source>
</evidence>
<evidence type="ECO:0000256" key="18">
    <source>
        <dbReference type="RuleBase" id="RU003938"/>
    </source>
</evidence>
<protein>
    <recommendedName>
        <fullName evidence="7 18">Phosphatidate cytidylyltransferase</fullName>
        <ecNumber evidence="6 18">2.7.7.41</ecNumber>
    </recommendedName>
</protein>
<keyword evidence="17" id="KW-1208">Phospholipid metabolism</keyword>
<evidence type="ECO:0000256" key="7">
    <source>
        <dbReference type="ARBA" id="ARBA00019373"/>
    </source>
</evidence>
<evidence type="ECO:0000256" key="8">
    <source>
        <dbReference type="ARBA" id="ARBA00022475"/>
    </source>
</evidence>
<evidence type="ECO:0000256" key="14">
    <source>
        <dbReference type="ARBA" id="ARBA00023098"/>
    </source>
</evidence>
<feature type="transmembrane region" description="Helical" evidence="19">
    <location>
        <begin position="135"/>
        <end position="156"/>
    </location>
</feature>
<keyword evidence="12 18" id="KW-0548">Nucleotidyltransferase</keyword>
<evidence type="ECO:0000256" key="11">
    <source>
        <dbReference type="ARBA" id="ARBA00022692"/>
    </source>
</evidence>
<keyword evidence="16" id="KW-0594">Phospholipid biosynthesis</keyword>
<dbReference type="PANTHER" id="PTHR46382:SF1">
    <property type="entry name" value="PHOSPHATIDATE CYTIDYLYLTRANSFERASE"/>
    <property type="match status" value="1"/>
</dbReference>
<evidence type="ECO:0000313" key="20">
    <source>
        <dbReference type="EMBL" id="WCL52611.1"/>
    </source>
</evidence>
<dbReference type="GO" id="GO:0005886">
    <property type="term" value="C:plasma membrane"/>
    <property type="evidence" value="ECO:0007669"/>
    <property type="project" value="UniProtKB-SubCell"/>
</dbReference>
<evidence type="ECO:0000256" key="15">
    <source>
        <dbReference type="ARBA" id="ARBA00023136"/>
    </source>
</evidence>
<comment type="catalytic activity">
    <reaction evidence="1 18">
        <text>a 1,2-diacyl-sn-glycero-3-phosphate + CTP + H(+) = a CDP-1,2-diacyl-sn-glycerol + diphosphate</text>
        <dbReference type="Rhea" id="RHEA:16229"/>
        <dbReference type="ChEBI" id="CHEBI:15378"/>
        <dbReference type="ChEBI" id="CHEBI:33019"/>
        <dbReference type="ChEBI" id="CHEBI:37563"/>
        <dbReference type="ChEBI" id="CHEBI:58332"/>
        <dbReference type="ChEBI" id="CHEBI:58608"/>
        <dbReference type="EC" id="2.7.7.41"/>
    </reaction>
</comment>
<evidence type="ECO:0000256" key="9">
    <source>
        <dbReference type="ARBA" id="ARBA00022516"/>
    </source>
</evidence>
<evidence type="ECO:0000256" key="12">
    <source>
        <dbReference type="ARBA" id="ARBA00022695"/>
    </source>
</evidence>
<keyword evidence="10 18" id="KW-0808">Transferase</keyword>
<comment type="subcellular location">
    <subcellularLocation>
        <location evidence="2">Cell membrane</location>
        <topology evidence="2">Multi-pass membrane protein</topology>
    </subcellularLocation>
</comment>
<dbReference type="RefSeq" id="WP_289501893.1">
    <property type="nucleotide sequence ID" value="NZ_CP116805.1"/>
</dbReference>
<keyword evidence="14" id="KW-0443">Lipid metabolism</keyword>
<dbReference type="GO" id="GO:0004605">
    <property type="term" value="F:phosphatidate cytidylyltransferase activity"/>
    <property type="evidence" value="ECO:0007669"/>
    <property type="project" value="UniProtKB-EC"/>
</dbReference>
<reference evidence="20" key="1">
    <citation type="submission" date="2023-01" db="EMBL/GenBank/DDBJ databases">
        <title>The genome sequence of Kordiimonadaceae bacterium 6D33.</title>
        <authorList>
            <person name="Liu Y."/>
        </authorList>
    </citation>
    <scope>NUCLEOTIDE SEQUENCE</scope>
    <source>
        <strain evidence="20">6D33</strain>
    </source>
</reference>
<evidence type="ECO:0000256" key="2">
    <source>
        <dbReference type="ARBA" id="ARBA00004651"/>
    </source>
</evidence>
<evidence type="ECO:0000256" key="19">
    <source>
        <dbReference type="SAM" id="Phobius"/>
    </source>
</evidence>
<feature type="transmembrane region" description="Helical" evidence="19">
    <location>
        <begin position="82"/>
        <end position="99"/>
    </location>
</feature>
<dbReference type="PANTHER" id="PTHR46382">
    <property type="entry name" value="PHOSPHATIDATE CYTIDYLYLTRANSFERASE"/>
    <property type="match status" value="1"/>
</dbReference>
<feature type="transmembrane region" description="Helical" evidence="19">
    <location>
        <begin position="111"/>
        <end position="129"/>
    </location>
</feature>
<dbReference type="InterPro" id="IPR000374">
    <property type="entry name" value="PC_trans"/>
</dbReference>
<proteinExistence type="inferred from homology"/>
<comment type="pathway">
    <text evidence="3 18">Phospholipid metabolism; CDP-diacylglycerol biosynthesis; CDP-diacylglycerol from sn-glycerol 3-phosphate: step 3/3.</text>
</comment>
<evidence type="ECO:0000256" key="5">
    <source>
        <dbReference type="ARBA" id="ARBA00010185"/>
    </source>
</evidence>
<dbReference type="Pfam" id="PF01148">
    <property type="entry name" value="CTP_transf_1"/>
    <property type="match status" value="1"/>
</dbReference>
<keyword evidence="15 19" id="KW-0472">Membrane</keyword>
<evidence type="ECO:0000313" key="21">
    <source>
        <dbReference type="Proteomes" id="UP001217500"/>
    </source>
</evidence>
<feature type="transmembrane region" description="Helical" evidence="19">
    <location>
        <begin position="176"/>
        <end position="198"/>
    </location>
</feature>
<evidence type="ECO:0000256" key="16">
    <source>
        <dbReference type="ARBA" id="ARBA00023209"/>
    </source>
</evidence>
<dbReference type="PROSITE" id="PS01315">
    <property type="entry name" value="CDS"/>
    <property type="match status" value="1"/>
</dbReference>
<comment type="similarity">
    <text evidence="5 18">Belongs to the CDS family.</text>
</comment>
<dbReference type="AlphaFoldDB" id="A0AAE9XPE5"/>
<evidence type="ECO:0000256" key="13">
    <source>
        <dbReference type="ARBA" id="ARBA00022989"/>
    </source>
</evidence>
<dbReference type="KEGG" id="gso:PH603_08675"/>
<keyword evidence="13 19" id="KW-1133">Transmembrane helix</keyword>
<feature type="transmembrane region" description="Helical" evidence="19">
    <location>
        <begin position="59"/>
        <end position="76"/>
    </location>
</feature>
<sequence length="270" mass="27768">MPLGLSDNLFKRIVAALALLPPVLGAVWAGGLWFDCLLILGAALMAFEWAGLTLGGSRVAGMLILLPVATLILFSMPVFAAVEGVALLAVLAIGGWLLATKGQGMAGRIGWWAAGIGYVGAPIFALDLIRKLPEGFLTVIFVFLLVWATDVGGYFFGKGIGGPKLAPVISPKKTWAGLLGGMLLAGVVGAAISAITGWHSPMELGLLAAGLAVVAQIGDLFESAVKRRFGAKDSGNLIPGHGGILDRVDGIVFAAPAAALYFHWAASGIQ</sequence>
<dbReference type="EC" id="2.7.7.41" evidence="6 18"/>
<dbReference type="EMBL" id="CP116805">
    <property type="protein sequence ID" value="WCL52611.1"/>
    <property type="molecule type" value="Genomic_DNA"/>
</dbReference>
<keyword evidence="11 18" id="KW-0812">Transmembrane</keyword>
<accession>A0AAE9XPE5</accession>
<evidence type="ECO:0000256" key="3">
    <source>
        <dbReference type="ARBA" id="ARBA00005119"/>
    </source>
</evidence>
<dbReference type="Proteomes" id="UP001217500">
    <property type="component" value="Chromosome"/>
</dbReference>
<keyword evidence="9" id="KW-0444">Lipid biosynthesis</keyword>